<feature type="non-terminal residue" evidence="1">
    <location>
        <position position="139"/>
    </location>
</feature>
<dbReference type="EMBL" id="UINC01096324">
    <property type="protein sequence ID" value="SVC53114.1"/>
    <property type="molecule type" value="Genomic_DNA"/>
</dbReference>
<reference evidence="1" key="1">
    <citation type="submission" date="2018-05" db="EMBL/GenBank/DDBJ databases">
        <authorList>
            <person name="Lanie J.A."/>
            <person name="Ng W.-L."/>
            <person name="Kazmierczak K.M."/>
            <person name="Andrzejewski T.M."/>
            <person name="Davidsen T.M."/>
            <person name="Wayne K.J."/>
            <person name="Tettelin H."/>
            <person name="Glass J.I."/>
            <person name="Rusch D."/>
            <person name="Podicherti R."/>
            <person name="Tsui H.-C.T."/>
            <person name="Winkler M.E."/>
        </authorList>
    </citation>
    <scope>NUCLEOTIDE SEQUENCE</scope>
</reference>
<proteinExistence type="predicted"/>
<organism evidence="1">
    <name type="scientific">marine metagenome</name>
    <dbReference type="NCBI Taxonomy" id="408172"/>
    <lineage>
        <taxon>unclassified sequences</taxon>
        <taxon>metagenomes</taxon>
        <taxon>ecological metagenomes</taxon>
    </lineage>
</organism>
<protein>
    <submittedName>
        <fullName evidence="1">Uncharacterized protein</fullName>
    </submittedName>
</protein>
<dbReference type="AlphaFoldDB" id="A0A382MVY6"/>
<gene>
    <name evidence="1" type="ORF">METZ01_LOCUS305968</name>
</gene>
<accession>A0A382MVY6</accession>
<sequence>MANRYPLIVDSSSSLIKELPAGDSLLFADNDKIAIGAGTDLTLYHDGSNSYITNATGAMKIATETSGIALTIGHTTSETTVADNLTVTGDFSVGGNFDVTGTLDFSDSALTNVGDIQLDSITGDGDTDTAITFSGSNVI</sequence>
<evidence type="ECO:0000313" key="1">
    <source>
        <dbReference type="EMBL" id="SVC53114.1"/>
    </source>
</evidence>
<name>A0A382MVY6_9ZZZZ</name>